<proteinExistence type="inferred from homology"/>
<dbReference type="SUPFAM" id="SSF54427">
    <property type="entry name" value="NTF2-like"/>
    <property type="match status" value="1"/>
</dbReference>
<reference evidence="3" key="1">
    <citation type="submission" date="2019-02" db="EMBL/GenBank/DDBJ databases">
        <authorList>
            <person name="Pothier F.J."/>
        </authorList>
    </citation>
    <scope>NUCLEOTIDE SEQUENCE</scope>
    <source>
        <strain evidence="3">CI-1B</strain>
    </source>
</reference>
<keyword evidence="2 3" id="KW-0560">Oxidoreductase</keyword>
<evidence type="ECO:0000256" key="2">
    <source>
        <dbReference type="ARBA" id="ARBA00023002"/>
    </source>
</evidence>
<dbReference type="GO" id="GO:0019380">
    <property type="term" value="P:3-phenylpropionate catabolic process"/>
    <property type="evidence" value="ECO:0007669"/>
    <property type="project" value="TreeGrafter"/>
</dbReference>
<sequence length="174" mass="20124">MSEDAVREDAGVVSDDLRREIEAFYRTEILLLQGHRYRQWLELMDESIKYRVPVTTSTVNGLVAADDALGYYDEDLELLKARVAKLESKQSWVEQPTSRLRYFIQLLDLVHQPDGTIAASSNLLLYQHRWNLDQSFTGERNDVLMPIPGGFRLRSRLVVLDRQAFTEQGLSVFF</sequence>
<dbReference type="InterPro" id="IPR032710">
    <property type="entry name" value="NTF2-like_dom_sf"/>
</dbReference>
<organism evidence="3 4">
    <name type="scientific">Bradyrhizobium ivorense</name>
    <dbReference type="NCBI Taxonomy" id="2511166"/>
    <lineage>
        <taxon>Bacteria</taxon>
        <taxon>Pseudomonadati</taxon>
        <taxon>Pseudomonadota</taxon>
        <taxon>Alphaproteobacteria</taxon>
        <taxon>Hyphomicrobiales</taxon>
        <taxon>Nitrobacteraceae</taxon>
        <taxon>Bradyrhizobium</taxon>
    </lineage>
</organism>
<dbReference type="EMBL" id="CAADFC020000016">
    <property type="protein sequence ID" value="VIO72943.1"/>
    <property type="molecule type" value="Genomic_DNA"/>
</dbReference>
<dbReference type="Gene3D" id="3.10.450.50">
    <property type="match status" value="1"/>
</dbReference>
<dbReference type="InterPro" id="IPR000391">
    <property type="entry name" value="Rng_hydr_dOase-bsu"/>
</dbReference>
<accession>A0A508TD50</accession>
<dbReference type="PANTHER" id="PTHR41534">
    <property type="entry name" value="BLR3401 PROTEIN"/>
    <property type="match status" value="1"/>
</dbReference>
<dbReference type="EC" id="1.14.12.18" evidence="3"/>
<dbReference type="Pfam" id="PF00866">
    <property type="entry name" value="Ring_hydroxyl_B"/>
    <property type="match status" value="1"/>
</dbReference>
<keyword evidence="4" id="KW-1185">Reference proteome</keyword>
<dbReference type="OrthoDB" id="7446267at2"/>
<evidence type="ECO:0000313" key="4">
    <source>
        <dbReference type="Proteomes" id="UP000328092"/>
    </source>
</evidence>
<gene>
    <name evidence="3" type="primary">bphA2</name>
    <name evidence="3" type="ORF">CI1B_45920</name>
</gene>
<dbReference type="GO" id="GO:0018687">
    <property type="term" value="F:biphenyl 2,3-dioxygenase activity"/>
    <property type="evidence" value="ECO:0007669"/>
    <property type="project" value="UniProtKB-EC"/>
</dbReference>
<name>A0A508TD50_9BRAD</name>
<evidence type="ECO:0000313" key="3">
    <source>
        <dbReference type="EMBL" id="VIO72943.1"/>
    </source>
</evidence>
<protein>
    <submittedName>
        <fullName evidence="3">Biphenyl 2,3-dioxygenase subunit beta</fullName>
        <ecNumber evidence="3">1.14.12.18</ecNumber>
    </submittedName>
</protein>
<dbReference type="Proteomes" id="UP000328092">
    <property type="component" value="Unassembled WGS sequence"/>
</dbReference>
<comment type="similarity">
    <text evidence="1">Belongs to the bacterial ring-hydroxylating dioxygenase beta subunit family.</text>
</comment>
<evidence type="ECO:0000256" key="1">
    <source>
        <dbReference type="ARBA" id="ARBA00009570"/>
    </source>
</evidence>
<dbReference type="AlphaFoldDB" id="A0A508TD50"/>
<dbReference type="PANTHER" id="PTHR41534:SF2">
    <property type="entry name" value="3-PHENYLPROPIONATE_CINNAMIC ACID DIOXYGENASE SUBUNIT BETA"/>
    <property type="match status" value="1"/>
</dbReference>
<dbReference type="RefSeq" id="WP_139861724.1">
    <property type="nucleotide sequence ID" value="NZ_CAADFC020000016.1"/>
</dbReference>
<comment type="caution">
    <text evidence="3">The sequence shown here is derived from an EMBL/GenBank/DDBJ whole genome shotgun (WGS) entry which is preliminary data.</text>
</comment>